<sequence>MRLLSHYGTNAGLTESPHQGLRIRCQRMRGQGMRGKCMRKLLAAVLTVTLAVSAPLAALAGNASLILDARTGKVLASENADTLNHPASLTKMMTLYLTFEALKRGKITWDTPIKMSKYAASRPPTKLGVKAGGTITVREAVYGMIVKSANDAASAMGEKLAGSESGFARVMTAKARQLGMSRTVFVNASGLPDGRQVTTARDMSTLAIALMKNYPNEYRLFSTASFNFRGRTVRGHNNLMYRYQGMDGIKTGYTNASGFNLVSAVRDGNRRVVGVVLGGRTARSRDAKMAGLLDRYLGRASSSGGAKLVASVGAREPVEVASAAEASDVPVPLNAPRPADDLAAKSLAYADDAVVPLERPVAMDEILNAGKTPKTSAEKTNGDWQIQISAAPSADAARALLAQAKSEGGAPLVSASPYTEAVGQGVNKIYRARFVGFASRDAAVSACDALKQRSYDCMLLPDHG</sequence>
<dbReference type="InterPro" id="IPR036680">
    <property type="entry name" value="SPOR-like_sf"/>
</dbReference>
<dbReference type="GO" id="GO:0006508">
    <property type="term" value="P:proteolysis"/>
    <property type="evidence" value="ECO:0007669"/>
    <property type="project" value="InterPro"/>
</dbReference>
<dbReference type="Pfam" id="PF05036">
    <property type="entry name" value="SPOR"/>
    <property type="match status" value="1"/>
</dbReference>
<dbReference type="InterPro" id="IPR007730">
    <property type="entry name" value="SPOR-like_dom"/>
</dbReference>
<name>Q1MKJ2_RHIJ3</name>
<dbReference type="PRINTS" id="PR00725">
    <property type="entry name" value="DADACBPTASE1"/>
</dbReference>
<feature type="active site" description="Proton acceptor" evidence="7">
    <location>
        <position position="91"/>
    </location>
</feature>
<dbReference type="Gene3D" id="3.30.70.1070">
    <property type="entry name" value="Sporulation related repeat"/>
    <property type="match status" value="1"/>
</dbReference>
<dbReference type="AlphaFoldDB" id="Q1MKJ2"/>
<dbReference type="EnsemblBacteria" id="CAK06513">
    <property type="protein sequence ID" value="CAK06513"/>
    <property type="gene ID" value="RL1016"/>
</dbReference>
<keyword evidence="6" id="KW-0961">Cell wall biogenesis/degradation</keyword>
<dbReference type="EMBL" id="AM236080">
    <property type="protein sequence ID" value="CAK06513.1"/>
    <property type="molecule type" value="Genomic_DNA"/>
</dbReference>
<evidence type="ECO:0000256" key="3">
    <source>
        <dbReference type="ARBA" id="ARBA00022801"/>
    </source>
</evidence>
<evidence type="ECO:0000313" key="11">
    <source>
        <dbReference type="EMBL" id="CAK06513.1"/>
    </source>
</evidence>
<gene>
    <name evidence="11" type="ordered locus">RL1016</name>
</gene>
<feature type="active site" description="Acyl-ester intermediate" evidence="7">
    <location>
        <position position="88"/>
    </location>
</feature>
<dbReference type="SUPFAM" id="SSF56601">
    <property type="entry name" value="beta-lactamase/transpeptidase-like"/>
    <property type="match status" value="1"/>
</dbReference>
<evidence type="ECO:0000256" key="6">
    <source>
        <dbReference type="ARBA" id="ARBA00023316"/>
    </source>
</evidence>
<evidence type="ECO:0000256" key="7">
    <source>
        <dbReference type="PIRSR" id="PIRSR618044-1"/>
    </source>
</evidence>
<evidence type="ECO:0000256" key="1">
    <source>
        <dbReference type="ARBA" id="ARBA00007164"/>
    </source>
</evidence>
<dbReference type="PROSITE" id="PS51724">
    <property type="entry name" value="SPOR"/>
    <property type="match status" value="1"/>
</dbReference>
<evidence type="ECO:0000256" key="5">
    <source>
        <dbReference type="ARBA" id="ARBA00022984"/>
    </source>
</evidence>
<dbReference type="eggNOG" id="COG1686">
    <property type="taxonomic scope" value="Bacteria"/>
</dbReference>
<accession>Q1MKJ2</accession>
<dbReference type="Gene3D" id="3.40.710.10">
    <property type="entry name" value="DD-peptidase/beta-lactamase superfamily"/>
    <property type="match status" value="1"/>
</dbReference>
<dbReference type="PANTHER" id="PTHR21581:SF6">
    <property type="entry name" value="TRAFFICKING PROTEIN PARTICLE COMPLEX SUBUNIT 12"/>
    <property type="match status" value="1"/>
</dbReference>
<dbReference type="GO" id="GO:0042834">
    <property type="term" value="F:peptidoglycan binding"/>
    <property type="evidence" value="ECO:0007669"/>
    <property type="project" value="InterPro"/>
</dbReference>
<keyword evidence="11" id="KW-0645">Protease</keyword>
<dbReference type="PANTHER" id="PTHR21581">
    <property type="entry name" value="D-ALANYL-D-ALANINE CARBOXYPEPTIDASE"/>
    <property type="match status" value="1"/>
</dbReference>
<dbReference type="Pfam" id="PF00768">
    <property type="entry name" value="Peptidase_S11"/>
    <property type="match status" value="1"/>
</dbReference>
<keyword evidence="12" id="KW-1185">Reference proteome</keyword>
<dbReference type="InterPro" id="IPR012338">
    <property type="entry name" value="Beta-lactam/transpept-like"/>
</dbReference>
<keyword evidence="5" id="KW-0573">Peptidoglycan synthesis</keyword>
<dbReference type="GO" id="GO:0008360">
    <property type="term" value="P:regulation of cell shape"/>
    <property type="evidence" value="ECO:0007669"/>
    <property type="project" value="UniProtKB-KW"/>
</dbReference>
<feature type="domain" description="SPOR" evidence="10">
    <location>
        <begin position="378"/>
        <end position="464"/>
    </location>
</feature>
<evidence type="ECO:0000256" key="8">
    <source>
        <dbReference type="PIRSR" id="PIRSR618044-2"/>
    </source>
</evidence>
<proteinExistence type="inferred from homology"/>
<dbReference type="SUPFAM" id="SSF110997">
    <property type="entry name" value="Sporulation related repeat"/>
    <property type="match status" value="1"/>
</dbReference>
<comment type="similarity">
    <text evidence="1 9">Belongs to the peptidase S11 family.</text>
</comment>
<feature type="binding site" evidence="8">
    <location>
        <position position="250"/>
    </location>
    <ligand>
        <name>substrate</name>
    </ligand>
</feature>
<keyword evidence="4" id="KW-0133">Cell shape</keyword>
<evidence type="ECO:0000313" key="12">
    <source>
        <dbReference type="Proteomes" id="UP000006575"/>
    </source>
</evidence>
<dbReference type="EC" id="3.4.16.4" evidence="11"/>
<keyword evidence="3 11" id="KW-0378">Hydrolase</keyword>
<organism evidence="11 12">
    <name type="scientific">Rhizobium johnstonii (strain DSM 114642 / LMG 32736 / 3841)</name>
    <name type="common">Rhizobium leguminosarum bv. viciae</name>
    <dbReference type="NCBI Taxonomy" id="216596"/>
    <lineage>
        <taxon>Bacteria</taxon>
        <taxon>Pseudomonadati</taxon>
        <taxon>Pseudomonadota</taxon>
        <taxon>Alphaproteobacteria</taxon>
        <taxon>Hyphomicrobiales</taxon>
        <taxon>Rhizobiaceae</taxon>
        <taxon>Rhizobium/Agrobacterium group</taxon>
        <taxon>Rhizobium</taxon>
        <taxon>Rhizobium johnstonii</taxon>
    </lineage>
</organism>
<dbReference type="GO" id="GO:0071555">
    <property type="term" value="P:cell wall organization"/>
    <property type="evidence" value="ECO:0007669"/>
    <property type="project" value="UniProtKB-KW"/>
</dbReference>
<evidence type="ECO:0000259" key="10">
    <source>
        <dbReference type="PROSITE" id="PS51724"/>
    </source>
</evidence>
<keyword evidence="2" id="KW-0732">Signal</keyword>
<dbReference type="InterPro" id="IPR001967">
    <property type="entry name" value="Peptidase_S11_N"/>
</dbReference>
<dbReference type="GO" id="GO:0009252">
    <property type="term" value="P:peptidoglycan biosynthetic process"/>
    <property type="evidence" value="ECO:0007669"/>
    <property type="project" value="UniProtKB-KW"/>
</dbReference>
<dbReference type="HOGENOM" id="CLU_027070_1_1_5"/>
<dbReference type="KEGG" id="rle:RL1016"/>
<evidence type="ECO:0000256" key="9">
    <source>
        <dbReference type="RuleBase" id="RU004016"/>
    </source>
</evidence>
<keyword evidence="11" id="KW-0121">Carboxypeptidase</keyword>
<reference evidence="11 12" key="1">
    <citation type="journal article" date="2006" name="Genome Biol.">
        <title>The genome of Rhizobium leguminosarum has recognizable core and accessory components.</title>
        <authorList>
            <person name="Young J.W."/>
            <person name="Crossman L.C."/>
            <person name="Johnston A.W.B."/>
            <person name="Thomson N.R."/>
            <person name="Ghazoui Z.F."/>
            <person name="Hull K.H."/>
            <person name="Wexler M."/>
            <person name="Curson A.R.J."/>
            <person name="Todd J.D."/>
            <person name="Poole P.S."/>
            <person name="Mauchline T.H."/>
            <person name="East A.K."/>
            <person name="Quail M.A."/>
            <person name="Churcher C."/>
            <person name="Arrowsmith C."/>
            <person name="Cherevach A."/>
            <person name="Chillingworth T."/>
            <person name="Clarke K."/>
            <person name="Cronin A."/>
            <person name="Davis P."/>
            <person name="Fraser A."/>
            <person name="Hance Z."/>
            <person name="Hauser H."/>
            <person name="Jagels K."/>
            <person name="Moule S."/>
            <person name="Mungall K."/>
            <person name="Norbertczak H."/>
            <person name="Rabbinowitsch E."/>
            <person name="Sanders M."/>
            <person name="Simmonds M."/>
            <person name="Whitehead S."/>
            <person name="Parkhill J."/>
        </authorList>
    </citation>
    <scope>NUCLEOTIDE SEQUENCE [LARGE SCALE GENOMIC DNA]</scope>
    <source>
        <strain evidence="12">DSM 114642 / LMG 32736 / 3841</strain>
    </source>
</reference>
<feature type="active site" evidence="7">
    <location>
        <position position="148"/>
    </location>
</feature>
<dbReference type="Proteomes" id="UP000006575">
    <property type="component" value="Chromosome"/>
</dbReference>
<dbReference type="GO" id="GO:0009002">
    <property type="term" value="F:serine-type D-Ala-D-Ala carboxypeptidase activity"/>
    <property type="evidence" value="ECO:0007669"/>
    <property type="project" value="UniProtKB-EC"/>
</dbReference>
<dbReference type="InterPro" id="IPR018044">
    <property type="entry name" value="Peptidase_S11"/>
</dbReference>
<protein>
    <submittedName>
        <fullName evidence="11">D-alanyl-D-alanine carboxypeptidase (Penicillin-binding protein)</fullName>
        <ecNumber evidence="11">3.4.16.4</ecNumber>
    </submittedName>
</protein>
<evidence type="ECO:0000256" key="2">
    <source>
        <dbReference type="ARBA" id="ARBA00022729"/>
    </source>
</evidence>
<evidence type="ECO:0000256" key="4">
    <source>
        <dbReference type="ARBA" id="ARBA00022960"/>
    </source>
</evidence>